<name>A0A6B2G3D8_MYXSQ</name>
<dbReference type="GO" id="GO:0051754">
    <property type="term" value="P:meiotic sister chromatid cohesion, centromeric"/>
    <property type="evidence" value="ECO:0007669"/>
    <property type="project" value="TreeGrafter"/>
</dbReference>
<dbReference type="Gene3D" id="1.25.40.430">
    <property type="match status" value="1"/>
</dbReference>
<feature type="domain" description="BUB1 N-terminal" evidence="1">
    <location>
        <begin position="44"/>
        <end position="204"/>
    </location>
</feature>
<dbReference type="PANTHER" id="PTHR14030">
    <property type="entry name" value="MITOTIC CHECKPOINT SERINE/THREONINE-PROTEIN KINASE BUB1"/>
    <property type="match status" value="1"/>
</dbReference>
<dbReference type="InterPro" id="IPR015661">
    <property type="entry name" value="Bub1/Mad3"/>
</dbReference>
<sequence>MAVDVGAIWELNKENIIPLVGGRSANLVVGPKDKLSIQKAKNEFEKRLHSNTENKLLLLDVWSDYIYWHEQNIMNGEGTKELIERALGCLDQENVVFHQEKYVKIWLKYIALMDEKEESFQYLISNGIGFTNSILYITYAYFCEMSHQLSRADQVYNLGIARRSQPAHDLAHAYSDFLARSSKTTFAPILPETDSENRNPFTDILLSSGKTAIDRVTNLQSGGSHRDYVQPNHLSFNQSLRWKENI</sequence>
<dbReference type="GO" id="GO:0004672">
    <property type="term" value="F:protein kinase activity"/>
    <property type="evidence" value="ECO:0007669"/>
    <property type="project" value="TreeGrafter"/>
</dbReference>
<evidence type="ECO:0000259" key="1">
    <source>
        <dbReference type="PROSITE" id="PS51489"/>
    </source>
</evidence>
<dbReference type="InterPro" id="IPR011990">
    <property type="entry name" value="TPR-like_helical_dom_sf"/>
</dbReference>
<keyword evidence="2" id="KW-0418">Kinase</keyword>
<keyword evidence="2" id="KW-0808">Transferase</keyword>
<dbReference type="EMBL" id="GHBR01000447">
    <property type="protein sequence ID" value="NDJ96009.1"/>
    <property type="molecule type" value="Transcribed_RNA"/>
</dbReference>
<protein>
    <submittedName>
        <fullName evidence="2">Mitotic checkpoint serine/threonine-protein kinase BUB1 beta (Trinotate prediction)</fullName>
    </submittedName>
</protein>
<dbReference type="PANTHER" id="PTHR14030:SF4">
    <property type="entry name" value="BUB1 KINASE, ISOFORM A-RELATED"/>
    <property type="match status" value="1"/>
</dbReference>
<dbReference type="InterPro" id="IPR013212">
    <property type="entry name" value="Mad3/Bub1_I"/>
</dbReference>
<reference evidence="2" key="1">
    <citation type="submission" date="2018-11" db="EMBL/GenBank/DDBJ databases">
        <title>Myxobolus squamalis genome and transcriptome.</title>
        <authorList>
            <person name="Yahalomi D."/>
            <person name="Atkinson S.D."/>
            <person name="Neuhof M."/>
            <person name="Chang E.S."/>
            <person name="Philippe H."/>
            <person name="Cartwright P."/>
            <person name="Bartholomew J.L."/>
            <person name="Huchon D."/>
        </authorList>
    </citation>
    <scope>NUCLEOTIDE SEQUENCE</scope>
    <source>
        <strain evidence="2">71B08</strain>
        <tissue evidence="2">Whole</tissue>
    </source>
</reference>
<proteinExistence type="predicted"/>
<dbReference type="Pfam" id="PF08311">
    <property type="entry name" value="Mad3_BUB1_I"/>
    <property type="match status" value="1"/>
</dbReference>
<dbReference type="AlphaFoldDB" id="A0A6B2G3D8"/>
<dbReference type="GO" id="GO:0007094">
    <property type="term" value="P:mitotic spindle assembly checkpoint signaling"/>
    <property type="evidence" value="ECO:0007669"/>
    <property type="project" value="InterPro"/>
</dbReference>
<dbReference type="GO" id="GO:0032991">
    <property type="term" value="C:protein-containing complex"/>
    <property type="evidence" value="ECO:0007669"/>
    <property type="project" value="UniProtKB-ARBA"/>
</dbReference>
<evidence type="ECO:0000313" key="2">
    <source>
        <dbReference type="EMBL" id="NDJ96009.1"/>
    </source>
</evidence>
<dbReference type="SMART" id="SM00777">
    <property type="entry name" value="Mad3_BUB1_I"/>
    <property type="match status" value="1"/>
</dbReference>
<accession>A0A6B2G3D8</accession>
<dbReference type="PROSITE" id="PS51489">
    <property type="entry name" value="BUB1_N"/>
    <property type="match status" value="1"/>
</dbReference>
<organism evidence="2">
    <name type="scientific">Myxobolus squamalis</name>
    <name type="common">Myxosporean</name>
    <dbReference type="NCBI Taxonomy" id="59785"/>
    <lineage>
        <taxon>Eukaryota</taxon>
        <taxon>Metazoa</taxon>
        <taxon>Cnidaria</taxon>
        <taxon>Myxozoa</taxon>
        <taxon>Myxosporea</taxon>
        <taxon>Bivalvulida</taxon>
        <taxon>Platysporina</taxon>
        <taxon>Myxobolidae</taxon>
        <taxon>Myxobolus</taxon>
    </lineage>
</organism>
<dbReference type="SUPFAM" id="SSF48452">
    <property type="entry name" value="TPR-like"/>
    <property type="match status" value="1"/>
</dbReference>